<dbReference type="RefSeq" id="WP_265765124.1">
    <property type="nucleotide sequence ID" value="NZ_JAGGJA010000003.1"/>
</dbReference>
<feature type="domain" description="TonB-dependent transporter Oar-like beta-barrel" evidence="8">
    <location>
        <begin position="242"/>
        <end position="705"/>
    </location>
</feature>
<comment type="caution">
    <text evidence="9">The sequence shown here is derived from an EMBL/GenBank/DDBJ whole genome shotgun (WGS) entry which is preliminary data.</text>
</comment>
<evidence type="ECO:0000313" key="10">
    <source>
        <dbReference type="Proteomes" id="UP001207918"/>
    </source>
</evidence>
<dbReference type="Pfam" id="PF25183">
    <property type="entry name" value="OMP_b-brl_4"/>
    <property type="match status" value="1"/>
</dbReference>
<evidence type="ECO:0000256" key="5">
    <source>
        <dbReference type="ARBA" id="ARBA00023136"/>
    </source>
</evidence>
<feature type="chain" id="PRO_5047097646" evidence="7">
    <location>
        <begin position="28"/>
        <end position="1070"/>
    </location>
</feature>
<evidence type="ECO:0000313" key="9">
    <source>
        <dbReference type="EMBL" id="MCW9706418.1"/>
    </source>
</evidence>
<dbReference type="InterPro" id="IPR008969">
    <property type="entry name" value="CarboxyPept-like_regulatory"/>
</dbReference>
<dbReference type="PANTHER" id="PTHR30069:SF46">
    <property type="entry name" value="OAR PROTEIN"/>
    <property type="match status" value="1"/>
</dbReference>
<sequence>MAKLLQAVIGAVLICLCTLLTVNTSYAQVTTASIEGQVTDESGEPLAGANIIVVHEPSGTQRGVSTRSNGRFTLPNLRIGGPYTVTATFIGFEKQVQGDITLSLGKTQTVNFQLAENVEGLDEVVVTAGGDEDINESRTGAATTIDNAEIQQLPTITRSAEDIYRLAPSSDGNSFAGRNDQFNNFSLDGSIFNNPFGLDAATPGGQSNAQPISLDAIDQIQVSVAPYDVTQAGFTGAAVNAVTKSGTNTFKGSVFGFYRNEDFTGSKVEGNDIFVPDLTQFQTGLSLGGPIIKDKLFFFANFELDLRDDLGSNFLANNSSRSGGNVSRVEEEDLMTVSNALADRYGYSTGAYERYSHDTDNNKGIFKLDWNINNNHSLTATYNFLDAFREQNAHPSAIGRRGPDQTTLQFHNSGYRINNKIQSGIVELRSLLGNKFSNKLQVGYTHFDDSRDPFSSPFPTVNISKNGIRYIVAGHEPFSIHNRLDQKVYQVTNNFDIFAGDHTITIGTSFEAFKFDNSFNLGAYYIGQPGGVFSGAGIPMENFVDLVNSGGLDAAVENAQQVFDNNNANDSWALAETNVGQWAIYAQDKWTINNDFTFTYGLRVDMPLYFNTKEKIRENIERKGGTLDEGGTYAPDLTYYDEDGNPVQFSSTELPEQTPILSPRIGFNWNPMGNQTLQLRGGSGLFTGRFPFVWVGNQVANTGFSFYQVTDPDFQFPQVWRSNIGVEKRFKGGWLLSSDFIFTKDVNGVLVKNFGLKPPSGTLNGVDNRAYYTTDDYAEDPNGNQVGAFGGPAQNAYVFTNTDKGRSFNWTVEVKKRFGENFFTSLAYNYLDAQDVNSIEAEISSDAFARNPALGNVNTPNLSPSLYGNKHRFVGTANKTFRYGQDSRWATTFSLFFEYAKGGRFSYTYSGDANGDGSGLNDLIYIPTESELQTYSFTGSGQEQEAQRQAFSEFIAQDDYLSSRRGQYAEKYAVLSPWYSQYDLRVLQKLNLGNNSIEFSIDVLNIGNLLNSEWGVRKDPTNSQPVGINVADPSEGPVYSFDPSLNNTYVNTFGLESRWRVQFGLRYSFN</sequence>
<evidence type="ECO:0000256" key="4">
    <source>
        <dbReference type="ARBA" id="ARBA00022692"/>
    </source>
</evidence>
<evidence type="ECO:0000259" key="8">
    <source>
        <dbReference type="Pfam" id="PF25183"/>
    </source>
</evidence>
<proteinExistence type="predicted"/>
<dbReference type="Gene3D" id="2.60.40.1120">
    <property type="entry name" value="Carboxypeptidase-like, regulatory domain"/>
    <property type="match status" value="1"/>
</dbReference>
<evidence type="ECO:0000256" key="3">
    <source>
        <dbReference type="ARBA" id="ARBA00022452"/>
    </source>
</evidence>
<feature type="signal peptide" evidence="7">
    <location>
        <begin position="1"/>
        <end position="27"/>
    </location>
</feature>
<evidence type="ECO:0000256" key="6">
    <source>
        <dbReference type="ARBA" id="ARBA00023237"/>
    </source>
</evidence>
<evidence type="ECO:0000256" key="2">
    <source>
        <dbReference type="ARBA" id="ARBA00022448"/>
    </source>
</evidence>
<evidence type="ECO:0000256" key="7">
    <source>
        <dbReference type="SAM" id="SignalP"/>
    </source>
</evidence>
<dbReference type="Proteomes" id="UP001207918">
    <property type="component" value="Unassembled WGS sequence"/>
</dbReference>
<evidence type="ECO:0000256" key="1">
    <source>
        <dbReference type="ARBA" id="ARBA00004571"/>
    </source>
</evidence>
<dbReference type="SUPFAM" id="SSF49464">
    <property type="entry name" value="Carboxypeptidase regulatory domain-like"/>
    <property type="match status" value="1"/>
</dbReference>
<keyword evidence="3" id="KW-1134">Transmembrane beta strand</keyword>
<keyword evidence="10" id="KW-1185">Reference proteome</keyword>
<dbReference type="EMBL" id="JAGGJA010000003">
    <property type="protein sequence ID" value="MCW9706418.1"/>
    <property type="molecule type" value="Genomic_DNA"/>
</dbReference>
<protein>
    <submittedName>
        <fullName evidence="9">TonB-dependent receptor</fullName>
    </submittedName>
</protein>
<dbReference type="InterPro" id="IPR057601">
    <property type="entry name" value="Oar-like_b-barrel"/>
</dbReference>
<accession>A0ABT3PL20</accession>
<keyword evidence="4" id="KW-0812">Transmembrane</keyword>
<keyword evidence="2" id="KW-0813">Transport</keyword>
<dbReference type="Gene3D" id="2.40.170.20">
    <property type="entry name" value="TonB-dependent receptor, beta-barrel domain"/>
    <property type="match status" value="1"/>
</dbReference>
<comment type="subcellular location">
    <subcellularLocation>
        <location evidence="1">Cell outer membrane</location>
        <topology evidence="1">Multi-pass membrane protein</topology>
    </subcellularLocation>
</comment>
<keyword evidence="7" id="KW-0732">Signal</keyword>
<keyword evidence="6" id="KW-0998">Cell outer membrane</keyword>
<dbReference type="InterPro" id="IPR036942">
    <property type="entry name" value="Beta-barrel_TonB_sf"/>
</dbReference>
<gene>
    <name evidence="9" type="ORF">J6I44_06110</name>
</gene>
<dbReference type="Pfam" id="PF13620">
    <property type="entry name" value="CarboxypepD_reg"/>
    <property type="match status" value="1"/>
</dbReference>
<name>A0ABT3PL20_9BACT</name>
<dbReference type="InterPro" id="IPR039426">
    <property type="entry name" value="TonB-dep_rcpt-like"/>
</dbReference>
<dbReference type="PANTHER" id="PTHR30069">
    <property type="entry name" value="TONB-DEPENDENT OUTER MEMBRANE RECEPTOR"/>
    <property type="match status" value="1"/>
</dbReference>
<keyword evidence="5" id="KW-0472">Membrane</keyword>
<keyword evidence="9" id="KW-0675">Receptor</keyword>
<reference evidence="9 10" key="1">
    <citation type="submission" date="2021-03" db="EMBL/GenBank/DDBJ databases">
        <title>Aliifodinibius sp. nov., a new bacterium isolated from saline soil.</title>
        <authorList>
            <person name="Galisteo C."/>
            <person name="De La Haba R."/>
            <person name="Sanchez-Porro C."/>
            <person name="Ventosa A."/>
        </authorList>
    </citation>
    <scope>NUCLEOTIDE SEQUENCE [LARGE SCALE GENOMIC DNA]</scope>
    <source>
        <strain evidence="9 10">1BSP15-2V2</strain>
    </source>
</reference>
<organism evidence="9 10">
    <name type="scientific">Fodinibius salsisoli</name>
    <dbReference type="NCBI Taxonomy" id="2820877"/>
    <lineage>
        <taxon>Bacteria</taxon>
        <taxon>Pseudomonadati</taxon>
        <taxon>Balneolota</taxon>
        <taxon>Balneolia</taxon>
        <taxon>Balneolales</taxon>
        <taxon>Balneolaceae</taxon>
        <taxon>Fodinibius</taxon>
    </lineage>
</organism>
<dbReference type="SUPFAM" id="SSF56935">
    <property type="entry name" value="Porins"/>
    <property type="match status" value="1"/>
</dbReference>